<proteinExistence type="predicted"/>
<protein>
    <submittedName>
        <fullName evidence="1">Uncharacterized protein</fullName>
    </submittedName>
</protein>
<evidence type="ECO:0000313" key="2">
    <source>
        <dbReference type="Proteomes" id="UP000243217"/>
    </source>
</evidence>
<name>A0A1V9ZCM9_9STRA</name>
<sequence length="277" mass="32015">MTFAYEYYCMAASSVPPLAVPRMKLKDLTWANKAKFNELMEKHSFVVLTDIGKLKNLYLQLRDAMESLFQENDQAKDACTSSYIYRNETKTPMWYAGYERSRVRECFRVHTGELERLKWPSSTFESAWLTLMKKCQAICDKSLSLTLGYTVEPASAQKEAKADLSVCYGLHYPNKEGTGQSDQENVFEHVDPSLYVIEPVTDVRGLDVFDQASQQWICAEDVCVPHEELVLFCGKALQRATENRVPGTLHRVTRYESTMNIPRYCFIYEQKYESFFP</sequence>
<dbReference type="SUPFAM" id="SSF51197">
    <property type="entry name" value="Clavaminate synthase-like"/>
    <property type="match status" value="1"/>
</dbReference>
<evidence type="ECO:0000313" key="1">
    <source>
        <dbReference type="EMBL" id="OQR95755.1"/>
    </source>
</evidence>
<dbReference type="Gene3D" id="2.60.120.330">
    <property type="entry name" value="B-lactam Antibiotic, Isopenicillin N Synthase, Chain"/>
    <property type="match status" value="1"/>
</dbReference>
<comment type="caution">
    <text evidence="1">The sequence shown here is derived from an EMBL/GenBank/DDBJ whole genome shotgun (WGS) entry which is preliminary data.</text>
</comment>
<dbReference type="Proteomes" id="UP000243217">
    <property type="component" value="Unassembled WGS sequence"/>
</dbReference>
<gene>
    <name evidence="1" type="ORF">THRCLA_07595</name>
</gene>
<dbReference type="OrthoDB" id="46333at2759"/>
<dbReference type="AlphaFoldDB" id="A0A1V9ZCM9"/>
<organism evidence="1 2">
    <name type="scientific">Thraustotheca clavata</name>
    <dbReference type="NCBI Taxonomy" id="74557"/>
    <lineage>
        <taxon>Eukaryota</taxon>
        <taxon>Sar</taxon>
        <taxon>Stramenopiles</taxon>
        <taxon>Oomycota</taxon>
        <taxon>Saprolegniomycetes</taxon>
        <taxon>Saprolegniales</taxon>
        <taxon>Achlyaceae</taxon>
        <taxon>Thraustotheca</taxon>
    </lineage>
</organism>
<dbReference type="InterPro" id="IPR027443">
    <property type="entry name" value="IPNS-like_sf"/>
</dbReference>
<accession>A0A1V9ZCM9</accession>
<keyword evidence="2" id="KW-1185">Reference proteome</keyword>
<reference evidence="1 2" key="1">
    <citation type="journal article" date="2014" name="Genome Biol. Evol.">
        <title>The secreted proteins of Achlya hypogyna and Thraustotheca clavata identify the ancestral oomycete secretome and reveal gene acquisitions by horizontal gene transfer.</title>
        <authorList>
            <person name="Misner I."/>
            <person name="Blouin N."/>
            <person name="Leonard G."/>
            <person name="Richards T.A."/>
            <person name="Lane C.E."/>
        </authorList>
    </citation>
    <scope>NUCLEOTIDE SEQUENCE [LARGE SCALE GENOMIC DNA]</scope>
    <source>
        <strain evidence="1 2">ATCC 34112</strain>
    </source>
</reference>
<dbReference type="EMBL" id="JNBS01002046">
    <property type="protein sequence ID" value="OQR95755.1"/>
    <property type="molecule type" value="Genomic_DNA"/>
</dbReference>